<feature type="binding site" evidence="10">
    <location>
        <begin position="155"/>
        <end position="158"/>
    </location>
    <ligand>
        <name>substrate</name>
    </ligand>
</feature>
<feature type="binding site" evidence="10">
    <location>
        <position position="180"/>
    </location>
    <ligand>
        <name>substrate</name>
    </ligand>
</feature>
<gene>
    <name evidence="12" type="primary">rdgB</name>
    <name evidence="12" type="ORF">IAC94_03155</name>
</gene>
<dbReference type="GO" id="GO:0009146">
    <property type="term" value="P:purine nucleoside triphosphate catabolic process"/>
    <property type="evidence" value="ECO:0007669"/>
    <property type="project" value="UniProtKB-UniRule"/>
</dbReference>
<comment type="caution">
    <text evidence="10">Lacks conserved residue(s) required for the propagation of feature annotation.</text>
</comment>
<dbReference type="HAMAP" id="MF_01405">
    <property type="entry name" value="Non_canon_purine_NTPase"/>
    <property type="match status" value="1"/>
</dbReference>
<keyword evidence="5 10" id="KW-0378">Hydrolase</keyword>
<comment type="function">
    <text evidence="10">Pyrophosphatase that catalyzes the hydrolysis of nucleoside triphosphates to their monophosphate derivatives, with a high preference for the non-canonical purine nucleotides XTP (xanthosine triphosphate), dITP (deoxyinosine triphosphate) and ITP. Seems to function as a house-cleaning enzyme that removes non-canonical purine nucleotides from the nucleotide pool, thus preventing their incorporation into DNA/RNA and avoiding chromosomal lesions.</text>
</comment>
<keyword evidence="6 10" id="KW-0460">Magnesium</keyword>
<dbReference type="GO" id="GO:0017111">
    <property type="term" value="F:ribonucleoside triphosphate phosphatase activity"/>
    <property type="evidence" value="ECO:0007669"/>
    <property type="project" value="InterPro"/>
</dbReference>
<reference evidence="12" key="1">
    <citation type="submission" date="2020-10" db="EMBL/GenBank/DDBJ databases">
        <authorList>
            <person name="Gilroy R."/>
        </authorList>
    </citation>
    <scope>NUCLEOTIDE SEQUENCE</scope>
    <source>
        <strain evidence="12">ChiHjej13B12-12457</strain>
    </source>
</reference>
<dbReference type="InterPro" id="IPR029001">
    <property type="entry name" value="ITPase-like_fam"/>
</dbReference>
<comment type="catalytic activity">
    <reaction evidence="8 10">
        <text>dITP + H2O = dIMP + diphosphate + H(+)</text>
        <dbReference type="Rhea" id="RHEA:28342"/>
        <dbReference type="ChEBI" id="CHEBI:15377"/>
        <dbReference type="ChEBI" id="CHEBI:15378"/>
        <dbReference type="ChEBI" id="CHEBI:33019"/>
        <dbReference type="ChEBI" id="CHEBI:61194"/>
        <dbReference type="ChEBI" id="CHEBI:61382"/>
        <dbReference type="EC" id="3.6.1.66"/>
    </reaction>
</comment>
<sequence>MEIVFATGNRHKVEEAAQILGSEFRLRTPAELGINEDIPETSDTLEGNALQKAEYVYKKTGLPCFSDDTGLFVDALGGAPGVLSARYAGPGKKAEDNVRKLLSELKDVPAEQDGRRMRTARFRCVVAYVSGSGEKVFEGRVEGEIAAAPSGKDGFGYDPVFLPEKYGLQKTFAELTHEQKNAISHRGEAMRQFAEWMRREHLTSGGR</sequence>
<dbReference type="GO" id="GO:0005829">
    <property type="term" value="C:cytosol"/>
    <property type="evidence" value="ECO:0007669"/>
    <property type="project" value="TreeGrafter"/>
</dbReference>
<comment type="cofactor">
    <cofactor evidence="10">
        <name>Mg(2+)</name>
        <dbReference type="ChEBI" id="CHEBI:18420"/>
    </cofactor>
    <text evidence="10">Binds 1 Mg(2+) ion per subunit.</text>
</comment>
<dbReference type="GO" id="GO:0036220">
    <property type="term" value="F:ITP diphosphatase activity"/>
    <property type="evidence" value="ECO:0007669"/>
    <property type="project" value="UniProtKB-UniRule"/>
</dbReference>
<keyword evidence="7 10" id="KW-0546">Nucleotide metabolism</keyword>
<reference evidence="12" key="2">
    <citation type="journal article" date="2021" name="PeerJ">
        <title>Extensive microbial diversity within the chicken gut microbiome revealed by metagenomics and culture.</title>
        <authorList>
            <person name="Gilroy R."/>
            <person name="Ravi A."/>
            <person name="Getino M."/>
            <person name="Pursley I."/>
            <person name="Horton D.L."/>
            <person name="Alikhan N.F."/>
            <person name="Baker D."/>
            <person name="Gharbi K."/>
            <person name="Hall N."/>
            <person name="Watson M."/>
            <person name="Adriaenssens E.M."/>
            <person name="Foster-Nyarko E."/>
            <person name="Jarju S."/>
            <person name="Secka A."/>
            <person name="Antonio M."/>
            <person name="Oren A."/>
            <person name="Chaudhuri R.R."/>
            <person name="La Ragione R."/>
            <person name="Hildebrand F."/>
            <person name="Pallen M.J."/>
        </authorList>
    </citation>
    <scope>NUCLEOTIDE SEQUENCE</scope>
    <source>
        <strain evidence="12">ChiHjej13B12-12457</strain>
    </source>
</reference>
<dbReference type="NCBIfam" id="TIGR00042">
    <property type="entry name" value="RdgB/HAM1 family non-canonical purine NTP pyrophosphatase"/>
    <property type="match status" value="1"/>
</dbReference>
<feature type="active site" description="Proton acceptor" evidence="10">
    <location>
        <position position="68"/>
    </location>
</feature>
<comment type="caution">
    <text evidence="12">The sequence shown here is derived from an EMBL/GenBank/DDBJ whole genome shotgun (WGS) entry which is preliminary data.</text>
</comment>
<proteinExistence type="inferred from homology"/>
<comment type="catalytic activity">
    <reaction evidence="10">
        <text>ITP + H2O = IMP + diphosphate + H(+)</text>
        <dbReference type="Rhea" id="RHEA:29399"/>
        <dbReference type="ChEBI" id="CHEBI:15377"/>
        <dbReference type="ChEBI" id="CHEBI:15378"/>
        <dbReference type="ChEBI" id="CHEBI:33019"/>
        <dbReference type="ChEBI" id="CHEBI:58053"/>
        <dbReference type="ChEBI" id="CHEBI:61402"/>
        <dbReference type="EC" id="3.6.1.66"/>
    </reaction>
</comment>
<dbReference type="PANTHER" id="PTHR11067">
    <property type="entry name" value="INOSINE TRIPHOSPHATE PYROPHOSPHATASE/HAM1 PROTEIN"/>
    <property type="match status" value="1"/>
</dbReference>
<dbReference type="EMBL" id="DVHI01000039">
    <property type="protein sequence ID" value="HIR62505.1"/>
    <property type="molecule type" value="Genomic_DNA"/>
</dbReference>
<accession>A0A9D1E0C8</accession>
<dbReference type="AlphaFoldDB" id="A0A9D1E0C8"/>
<dbReference type="GO" id="GO:0035870">
    <property type="term" value="F:dITP diphosphatase activity"/>
    <property type="evidence" value="ECO:0007669"/>
    <property type="project" value="UniProtKB-UniRule"/>
</dbReference>
<dbReference type="InterPro" id="IPR002637">
    <property type="entry name" value="RdgB/HAM1"/>
</dbReference>
<keyword evidence="3 10" id="KW-0479">Metal-binding</keyword>
<dbReference type="SUPFAM" id="SSF52972">
    <property type="entry name" value="ITPase-like"/>
    <property type="match status" value="1"/>
</dbReference>
<dbReference type="GO" id="GO:0036222">
    <property type="term" value="F:XTP diphosphatase activity"/>
    <property type="evidence" value="ECO:0007669"/>
    <property type="project" value="UniProtKB-UniRule"/>
</dbReference>
<evidence type="ECO:0000313" key="13">
    <source>
        <dbReference type="Proteomes" id="UP000886744"/>
    </source>
</evidence>
<dbReference type="EC" id="3.6.1.66" evidence="10"/>
<comment type="similarity">
    <text evidence="1 10 11">Belongs to the HAM1 NTPase family.</text>
</comment>
<evidence type="ECO:0000256" key="7">
    <source>
        <dbReference type="ARBA" id="ARBA00023080"/>
    </source>
</evidence>
<keyword evidence="4 10" id="KW-0547">Nucleotide-binding</keyword>
<evidence type="ECO:0000256" key="4">
    <source>
        <dbReference type="ARBA" id="ARBA00022741"/>
    </source>
</evidence>
<feature type="binding site" evidence="10">
    <location>
        <position position="68"/>
    </location>
    <ligand>
        <name>Mg(2+)</name>
        <dbReference type="ChEBI" id="CHEBI:18420"/>
    </ligand>
</feature>
<dbReference type="CDD" id="cd00515">
    <property type="entry name" value="HAM1"/>
    <property type="match status" value="1"/>
</dbReference>
<dbReference type="Gene3D" id="3.90.950.10">
    <property type="match status" value="1"/>
</dbReference>
<evidence type="ECO:0000256" key="3">
    <source>
        <dbReference type="ARBA" id="ARBA00022723"/>
    </source>
</evidence>
<feature type="binding site" evidence="10">
    <location>
        <position position="69"/>
    </location>
    <ligand>
        <name>substrate</name>
    </ligand>
</feature>
<protein>
    <recommendedName>
        <fullName evidence="10">dITP/XTP pyrophosphatase</fullName>
        <ecNumber evidence="10">3.6.1.66</ecNumber>
    </recommendedName>
    <alternativeName>
        <fullName evidence="10">Non-canonical purine NTP pyrophosphatase</fullName>
    </alternativeName>
    <alternativeName>
        <fullName evidence="10">Non-standard purine NTP pyrophosphatase</fullName>
    </alternativeName>
    <alternativeName>
        <fullName evidence="10">Nucleoside-triphosphate diphosphatase</fullName>
    </alternativeName>
    <alternativeName>
        <fullName evidence="10">Nucleoside-triphosphate pyrophosphatase</fullName>
        <shortName evidence="10">NTPase</shortName>
    </alternativeName>
</protein>
<feature type="binding site" evidence="10">
    <location>
        <begin position="7"/>
        <end position="12"/>
    </location>
    <ligand>
        <name>substrate</name>
    </ligand>
</feature>
<feature type="binding site" evidence="10">
    <location>
        <begin position="185"/>
        <end position="186"/>
    </location>
    <ligand>
        <name>substrate</name>
    </ligand>
</feature>
<evidence type="ECO:0000256" key="10">
    <source>
        <dbReference type="HAMAP-Rule" id="MF_01405"/>
    </source>
</evidence>
<comment type="subunit">
    <text evidence="2 10">Homodimer.</text>
</comment>
<organism evidence="12 13">
    <name type="scientific">Candidatus Coprenecus avistercoris</name>
    <dbReference type="NCBI Taxonomy" id="2840730"/>
    <lineage>
        <taxon>Bacteria</taxon>
        <taxon>Pseudomonadati</taxon>
        <taxon>Bacteroidota</taxon>
        <taxon>Bacteroidia</taxon>
        <taxon>Bacteroidales</taxon>
        <taxon>Rikenellaceae</taxon>
        <taxon>Rikenellaceae incertae sedis</taxon>
        <taxon>Candidatus Coprenecus</taxon>
    </lineage>
</organism>
<dbReference type="FunFam" id="3.90.950.10:FF:000001">
    <property type="entry name" value="dITP/XTP pyrophosphatase"/>
    <property type="match status" value="1"/>
</dbReference>
<evidence type="ECO:0000256" key="1">
    <source>
        <dbReference type="ARBA" id="ARBA00008023"/>
    </source>
</evidence>
<dbReference type="Proteomes" id="UP000886744">
    <property type="component" value="Unassembled WGS sequence"/>
</dbReference>
<evidence type="ECO:0000256" key="2">
    <source>
        <dbReference type="ARBA" id="ARBA00011738"/>
    </source>
</evidence>
<evidence type="ECO:0000256" key="6">
    <source>
        <dbReference type="ARBA" id="ARBA00022842"/>
    </source>
</evidence>
<dbReference type="PANTHER" id="PTHR11067:SF9">
    <property type="entry name" value="INOSINE TRIPHOSPHATE PYROPHOSPHATASE"/>
    <property type="match status" value="1"/>
</dbReference>
<comment type="catalytic activity">
    <reaction evidence="9 10">
        <text>XTP + H2O = XMP + diphosphate + H(+)</text>
        <dbReference type="Rhea" id="RHEA:28610"/>
        <dbReference type="ChEBI" id="CHEBI:15377"/>
        <dbReference type="ChEBI" id="CHEBI:15378"/>
        <dbReference type="ChEBI" id="CHEBI:33019"/>
        <dbReference type="ChEBI" id="CHEBI:57464"/>
        <dbReference type="ChEBI" id="CHEBI:61314"/>
        <dbReference type="EC" id="3.6.1.66"/>
    </reaction>
</comment>
<dbReference type="GO" id="GO:0000166">
    <property type="term" value="F:nucleotide binding"/>
    <property type="evidence" value="ECO:0007669"/>
    <property type="project" value="UniProtKB-KW"/>
</dbReference>
<evidence type="ECO:0000256" key="8">
    <source>
        <dbReference type="ARBA" id="ARBA00051875"/>
    </source>
</evidence>
<evidence type="ECO:0000313" key="12">
    <source>
        <dbReference type="EMBL" id="HIR62505.1"/>
    </source>
</evidence>
<evidence type="ECO:0000256" key="9">
    <source>
        <dbReference type="ARBA" id="ARBA00052017"/>
    </source>
</evidence>
<evidence type="ECO:0000256" key="11">
    <source>
        <dbReference type="RuleBase" id="RU003781"/>
    </source>
</evidence>
<dbReference type="GO" id="GO:0009117">
    <property type="term" value="P:nucleotide metabolic process"/>
    <property type="evidence" value="ECO:0007669"/>
    <property type="project" value="UniProtKB-KW"/>
</dbReference>
<dbReference type="Pfam" id="PF01725">
    <property type="entry name" value="Ham1p_like"/>
    <property type="match status" value="1"/>
</dbReference>
<dbReference type="GO" id="GO:0046872">
    <property type="term" value="F:metal ion binding"/>
    <property type="evidence" value="ECO:0007669"/>
    <property type="project" value="UniProtKB-KW"/>
</dbReference>
<name>A0A9D1E0C8_9BACT</name>
<dbReference type="InterPro" id="IPR020922">
    <property type="entry name" value="dITP/XTP_pyrophosphatase"/>
</dbReference>
<evidence type="ECO:0000256" key="5">
    <source>
        <dbReference type="ARBA" id="ARBA00022801"/>
    </source>
</evidence>